<dbReference type="Pfam" id="PF01810">
    <property type="entry name" value="LysE"/>
    <property type="match status" value="1"/>
</dbReference>
<dbReference type="PANTHER" id="PTHR30086">
    <property type="entry name" value="ARGININE EXPORTER PROTEIN ARGO"/>
    <property type="match status" value="1"/>
</dbReference>
<comment type="subcellular location">
    <subcellularLocation>
        <location evidence="1">Cell membrane</location>
        <topology evidence="1">Multi-pass membrane protein</topology>
    </subcellularLocation>
</comment>
<gene>
    <name evidence="7" type="ORF">GCM10007852_26170</name>
</gene>
<reference evidence="7" key="2">
    <citation type="submission" date="2023-01" db="EMBL/GenBank/DDBJ databases">
        <title>Draft genome sequence of Agaribacter marinus strain NBRC 110023.</title>
        <authorList>
            <person name="Sun Q."/>
            <person name="Mori K."/>
        </authorList>
    </citation>
    <scope>NUCLEOTIDE SEQUENCE</scope>
    <source>
        <strain evidence="7">NBRC 110023</strain>
    </source>
</reference>
<evidence type="ECO:0000256" key="5">
    <source>
        <dbReference type="ARBA" id="ARBA00023136"/>
    </source>
</evidence>
<feature type="transmembrane region" description="Helical" evidence="6">
    <location>
        <begin position="175"/>
        <end position="196"/>
    </location>
</feature>
<name>A0AA37T0N0_9ALTE</name>
<protein>
    <submittedName>
        <fullName evidence="7">Amino acid transporter</fullName>
    </submittedName>
</protein>
<sequence>MIDLLGFVFIILPIALSPGTSFVLAMSNVSILGVKGIFPVLYGTSIGITIHALLAGIGVSGLLTKHHTVMSVMKLIGITFLLFLGVRLILNGINSDRAQAKFLSAVSGVKDAFILNLVNVRAIVLYVTVIPTVAGGKVLNFLLLSTVHILILAFWIAVCAILLRSANKRFQMNRIHLITNVLGGLSLIGFAGKMLFENI</sequence>
<dbReference type="PANTHER" id="PTHR30086:SF20">
    <property type="entry name" value="ARGININE EXPORTER PROTEIN ARGO-RELATED"/>
    <property type="match status" value="1"/>
</dbReference>
<dbReference type="RefSeq" id="WP_284218047.1">
    <property type="nucleotide sequence ID" value="NZ_BSOT01000006.1"/>
</dbReference>
<evidence type="ECO:0000256" key="6">
    <source>
        <dbReference type="SAM" id="Phobius"/>
    </source>
</evidence>
<organism evidence="7 8">
    <name type="scientific">Agaribacter marinus</name>
    <dbReference type="NCBI Taxonomy" id="1431249"/>
    <lineage>
        <taxon>Bacteria</taxon>
        <taxon>Pseudomonadati</taxon>
        <taxon>Pseudomonadota</taxon>
        <taxon>Gammaproteobacteria</taxon>
        <taxon>Alteromonadales</taxon>
        <taxon>Alteromonadaceae</taxon>
        <taxon>Agaribacter</taxon>
    </lineage>
</organism>
<evidence type="ECO:0000256" key="1">
    <source>
        <dbReference type="ARBA" id="ARBA00004651"/>
    </source>
</evidence>
<evidence type="ECO:0000313" key="7">
    <source>
        <dbReference type="EMBL" id="GLR71709.1"/>
    </source>
</evidence>
<proteinExistence type="predicted"/>
<reference evidence="7" key="1">
    <citation type="journal article" date="2014" name="Int. J. Syst. Evol. Microbiol.">
        <title>Complete genome sequence of Corynebacterium casei LMG S-19264T (=DSM 44701T), isolated from a smear-ripened cheese.</title>
        <authorList>
            <consortium name="US DOE Joint Genome Institute (JGI-PGF)"/>
            <person name="Walter F."/>
            <person name="Albersmeier A."/>
            <person name="Kalinowski J."/>
            <person name="Ruckert C."/>
        </authorList>
    </citation>
    <scope>NUCLEOTIDE SEQUENCE</scope>
    <source>
        <strain evidence="7">NBRC 110023</strain>
    </source>
</reference>
<keyword evidence="2" id="KW-1003">Cell membrane</keyword>
<comment type="caution">
    <text evidence="7">The sequence shown here is derived from an EMBL/GenBank/DDBJ whole genome shotgun (WGS) entry which is preliminary data.</text>
</comment>
<dbReference type="GO" id="GO:0015171">
    <property type="term" value="F:amino acid transmembrane transporter activity"/>
    <property type="evidence" value="ECO:0007669"/>
    <property type="project" value="TreeGrafter"/>
</dbReference>
<keyword evidence="4 6" id="KW-1133">Transmembrane helix</keyword>
<evidence type="ECO:0000256" key="2">
    <source>
        <dbReference type="ARBA" id="ARBA00022475"/>
    </source>
</evidence>
<keyword evidence="3 6" id="KW-0812">Transmembrane</keyword>
<evidence type="ECO:0000313" key="8">
    <source>
        <dbReference type="Proteomes" id="UP001156601"/>
    </source>
</evidence>
<keyword evidence="5 6" id="KW-0472">Membrane</keyword>
<dbReference type="InterPro" id="IPR001123">
    <property type="entry name" value="LeuE-type"/>
</dbReference>
<feature type="transmembrane region" description="Helical" evidence="6">
    <location>
        <begin position="75"/>
        <end position="93"/>
    </location>
</feature>
<evidence type="ECO:0000256" key="4">
    <source>
        <dbReference type="ARBA" id="ARBA00022989"/>
    </source>
</evidence>
<dbReference type="EMBL" id="BSOT01000006">
    <property type="protein sequence ID" value="GLR71709.1"/>
    <property type="molecule type" value="Genomic_DNA"/>
</dbReference>
<feature type="transmembrane region" description="Helical" evidence="6">
    <location>
        <begin position="113"/>
        <end position="134"/>
    </location>
</feature>
<feature type="transmembrane region" description="Helical" evidence="6">
    <location>
        <begin position="141"/>
        <end position="163"/>
    </location>
</feature>
<feature type="transmembrane region" description="Helical" evidence="6">
    <location>
        <begin position="41"/>
        <end position="63"/>
    </location>
</feature>
<dbReference type="Proteomes" id="UP001156601">
    <property type="component" value="Unassembled WGS sequence"/>
</dbReference>
<accession>A0AA37T0N0</accession>
<dbReference type="AlphaFoldDB" id="A0AA37T0N0"/>
<dbReference type="GO" id="GO:0005886">
    <property type="term" value="C:plasma membrane"/>
    <property type="evidence" value="ECO:0007669"/>
    <property type="project" value="UniProtKB-SubCell"/>
</dbReference>
<keyword evidence="8" id="KW-1185">Reference proteome</keyword>
<evidence type="ECO:0000256" key="3">
    <source>
        <dbReference type="ARBA" id="ARBA00022692"/>
    </source>
</evidence>